<dbReference type="Proteomes" id="UP000054477">
    <property type="component" value="Unassembled WGS sequence"/>
</dbReference>
<dbReference type="STRING" id="1095629.A0A0C9XHM6"/>
<keyword evidence="2" id="KW-1185">Reference proteome</keyword>
<sequence>MANIIRSAKSGIDWTHNDLYSHPITIHQEDHLLLIFTSQELPQPVIDQELLTILDADNMQQDRNAELIGLLDLAMIRDKGETAVDDFVVELFKVLGYVHRQRLARTRVDLPLLICSEQIYATTDVCILDRSQNDILLLVQEDKRSEPISARAQLVAEAVAAFNKNNARREAMGLSPLVSKVSYFLSWLIG</sequence>
<name>A0A0C9XHM6_9AGAR</name>
<dbReference type="EMBL" id="KN838614">
    <property type="protein sequence ID" value="KIK01024.1"/>
    <property type="molecule type" value="Genomic_DNA"/>
</dbReference>
<proteinExistence type="predicted"/>
<accession>A0A0C9XHM6</accession>
<gene>
    <name evidence="1" type="ORF">K443DRAFT_678803</name>
</gene>
<evidence type="ECO:0000313" key="1">
    <source>
        <dbReference type="EMBL" id="KIK01024.1"/>
    </source>
</evidence>
<evidence type="ECO:0000313" key="2">
    <source>
        <dbReference type="Proteomes" id="UP000054477"/>
    </source>
</evidence>
<dbReference type="AlphaFoldDB" id="A0A0C9XHM6"/>
<organism evidence="1 2">
    <name type="scientific">Laccaria amethystina LaAM-08-1</name>
    <dbReference type="NCBI Taxonomy" id="1095629"/>
    <lineage>
        <taxon>Eukaryota</taxon>
        <taxon>Fungi</taxon>
        <taxon>Dikarya</taxon>
        <taxon>Basidiomycota</taxon>
        <taxon>Agaricomycotina</taxon>
        <taxon>Agaricomycetes</taxon>
        <taxon>Agaricomycetidae</taxon>
        <taxon>Agaricales</taxon>
        <taxon>Agaricineae</taxon>
        <taxon>Hydnangiaceae</taxon>
        <taxon>Laccaria</taxon>
    </lineage>
</organism>
<dbReference type="HOGENOM" id="CLU_078038_0_1_1"/>
<dbReference type="OrthoDB" id="3258141at2759"/>
<reference evidence="2" key="2">
    <citation type="submission" date="2015-01" db="EMBL/GenBank/DDBJ databases">
        <title>Evolutionary Origins and Diversification of the Mycorrhizal Mutualists.</title>
        <authorList>
            <consortium name="DOE Joint Genome Institute"/>
            <consortium name="Mycorrhizal Genomics Consortium"/>
            <person name="Kohler A."/>
            <person name="Kuo A."/>
            <person name="Nagy L.G."/>
            <person name="Floudas D."/>
            <person name="Copeland A."/>
            <person name="Barry K.W."/>
            <person name="Cichocki N."/>
            <person name="Veneault-Fourrey C."/>
            <person name="LaButti K."/>
            <person name="Lindquist E.A."/>
            <person name="Lipzen A."/>
            <person name="Lundell T."/>
            <person name="Morin E."/>
            <person name="Murat C."/>
            <person name="Riley R."/>
            <person name="Ohm R."/>
            <person name="Sun H."/>
            <person name="Tunlid A."/>
            <person name="Henrissat B."/>
            <person name="Grigoriev I.V."/>
            <person name="Hibbett D.S."/>
            <person name="Martin F."/>
        </authorList>
    </citation>
    <scope>NUCLEOTIDE SEQUENCE [LARGE SCALE GENOMIC DNA]</scope>
    <source>
        <strain evidence="2">LaAM-08-1</strain>
    </source>
</reference>
<protein>
    <submittedName>
        <fullName evidence="1">Uncharacterized protein</fullName>
    </submittedName>
</protein>
<reference evidence="1 2" key="1">
    <citation type="submission" date="2014-04" db="EMBL/GenBank/DDBJ databases">
        <authorList>
            <consortium name="DOE Joint Genome Institute"/>
            <person name="Kuo A."/>
            <person name="Kohler A."/>
            <person name="Nagy L.G."/>
            <person name="Floudas D."/>
            <person name="Copeland A."/>
            <person name="Barry K.W."/>
            <person name="Cichocki N."/>
            <person name="Veneault-Fourrey C."/>
            <person name="LaButti K."/>
            <person name="Lindquist E.A."/>
            <person name="Lipzen A."/>
            <person name="Lundell T."/>
            <person name="Morin E."/>
            <person name="Murat C."/>
            <person name="Sun H."/>
            <person name="Tunlid A."/>
            <person name="Henrissat B."/>
            <person name="Grigoriev I.V."/>
            <person name="Hibbett D.S."/>
            <person name="Martin F."/>
            <person name="Nordberg H.P."/>
            <person name="Cantor M.N."/>
            <person name="Hua S.X."/>
        </authorList>
    </citation>
    <scope>NUCLEOTIDE SEQUENCE [LARGE SCALE GENOMIC DNA]</scope>
    <source>
        <strain evidence="1 2">LaAM-08-1</strain>
    </source>
</reference>